<feature type="chain" id="PRO_5009581805" description="Lipoprotein" evidence="1">
    <location>
        <begin position="20"/>
        <end position="235"/>
    </location>
</feature>
<dbReference type="Proteomes" id="UP000177960">
    <property type="component" value="Unassembled WGS sequence"/>
</dbReference>
<reference evidence="2 3" key="1">
    <citation type="journal article" date="2016" name="Nat. Commun.">
        <title>Thousands of microbial genomes shed light on interconnected biogeochemical processes in an aquifer system.</title>
        <authorList>
            <person name="Anantharaman K."/>
            <person name="Brown C.T."/>
            <person name="Hug L.A."/>
            <person name="Sharon I."/>
            <person name="Castelle C.J."/>
            <person name="Probst A.J."/>
            <person name="Thomas B.C."/>
            <person name="Singh A."/>
            <person name="Wilkins M.J."/>
            <person name="Karaoz U."/>
            <person name="Brodie E.L."/>
            <person name="Williams K.H."/>
            <person name="Hubbard S.S."/>
            <person name="Banfield J.F."/>
        </authorList>
    </citation>
    <scope>NUCLEOTIDE SEQUENCE [LARGE SCALE GENOMIC DNA]</scope>
</reference>
<proteinExistence type="predicted"/>
<evidence type="ECO:0000256" key="1">
    <source>
        <dbReference type="SAM" id="SignalP"/>
    </source>
</evidence>
<evidence type="ECO:0000313" key="3">
    <source>
        <dbReference type="Proteomes" id="UP000177960"/>
    </source>
</evidence>
<name>A0A1G1ZHV8_9BACT</name>
<comment type="caution">
    <text evidence="2">The sequence shown here is derived from an EMBL/GenBank/DDBJ whole genome shotgun (WGS) entry which is preliminary data.</text>
</comment>
<sequence length="235" mass="27245">MKRRLLLLTGILFALSANGCTTFKIRIPGDHKKIIIEEPFNFTYDLELFEKISSEMRRGLKISPDALYPDIVLMEVTDSKNLPKTVLGFQFDLVKDDKIIRKDAAICYGPILNSAKKYNWDQNTFEAQVYNTGIHELLHANYDDVYKKEHGYLNKEKGVSADKHCQNFYNMTECVNLIKEFGNINTFDHCKMIETGDLKLYTTITDEYFNNNGVAQRNSLENTDEDCKKNRRKTE</sequence>
<gene>
    <name evidence="2" type="ORF">A3B92_01245</name>
</gene>
<keyword evidence="1" id="KW-0732">Signal</keyword>
<dbReference type="EMBL" id="MHJG01000009">
    <property type="protein sequence ID" value="OGY64152.1"/>
    <property type="molecule type" value="Genomic_DNA"/>
</dbReference>
<dbReference type="AlphaFoldDB" id="A0A1G1ZHV8"/>
<organism evidence="2 3">
    <name type="scientific">Candidatus Harrisonbacteria bacterium RIFCSPHIGHO2_02_FULL_42_16</name>
    <dbReference type="NCBI Taxonomy" id="1798404"/>
    <lineage>
        <taxon>Bacteria</taxon>
        <taxon>Candidatus Harrisoniibacteriota</taxon>
    </lineage>
</organism>
<protein>
    <recommendedName>
        <fullName evidence="4">Lipoprotein</fullName>
    </recommendedName>
</protein>
<evidence type="ECO:0000313" key="2">
    <source>
        <dbReference type="EMBL" id="OGY64152.1"/>
    </source>
</evidence>
<accession>A0A1G1ZHV8</accession>
<feature type="signal peptide" evidence="1">
    <location>
        <begin position="1"/>
        <end position="19"/>
    </location>
</feature>
<evidence type="ECO:0008006" key="4">
    <source>
        <dbReference type="Google" id="ProtNLM"/>
    </source>
</evidence>